<dbReference type="EMBL" id="VSRR010027485">
    <property type="protein sequence ID" value="MPC68218.1"/>
    <property type="molecule type" value="Genomic_DNA"/>
</dbReference>
<dbReference type="Proteomes" id="UP000324222">
    <property type="component" value="Unassembled WGS sequence"/>
</dbReference>
<reference evidence="1 2" key="1">
    <citation type="submission" date="2019-05" db="EMBL/GenBank/DDBJ databases">
        <title>Another draft genome of Portunus trituberculatus and its Hox gene families provides insights of decapod evolution.</title>
        <authorList>
            <person name="Jeong J.-H."/>
            <person name="Song I."/>
            <person name="Kim S."/>
            <person name="Choi T."/>
            <person name="Kim D."/>
            <person name="Ryu S."/>
            <person name="Kim W."/>
        </authorList>
    </citation>
    <scope>NUCLEOTIDE SEQUENCE [LARGE SCALE GENOMIC DNA]</scope>
    <source>
        <tissue evidence="1">Muscle</tissue>
    </source>
</reference>
<accession>A0A5B7HH86</accession>
<proteinExistence type="predicted"/>
<dbReference type="AlphaFoldDB" id="A0A5B7HH86"/>
<gene>
    <name evidence="1" type="ORF">E2C01_062416</name>
</gene>
<evidence type="ECO:0000313" key="1">
    <source>
        <dbReference type="EMBL" id="MPC68218.1"/>
    </source>
</evidence>
<keyword evidence="2" id="KW-1185">Reference proteome</keyword>
<protein>
    <submittedName>
        <fullName evidence="1">Uncharacterized protein</fullName>
    </submittedName>
</protein>
<sequence>MKTSGNLSPGEIPVNPLVEGCGSLTLAVSLDSLFSPLIKLIGAIVSF</sequence>
<comment type="caution">
    <text evidence="1">The sequence shown here is derived from an EMBL/GenBank/DDBJ whole genome shotgun (WGS) entry which is preliminary data.</text>
</comment>
<evidence type="ECO:0000313" key="2">
    <source>
        <dbReference type="Proteomes" id="UP000324222"/>
    </source>
</evidence>
<organism evidence="1 2">
    <name type="scientific">Portunus trituberculatus</name>
    <name type="common">Swimming crab</name>
    <name type="synonym">Neptunus trituberculatus</name>
    <dbReference type="NCBI Taxonomy" id="210409"/>
    <lineage>
        <taxon>Eukaryota</taxon>
        <taxon>Metazoa</taxon>
        <taxon>Ecdysozoa</taxon>
        <taxon>Arthropoda</taxon>
        <taxon>Crustacea</taxon>
        <taxon>Multicrustacea</taxon>
        <taxon>Malacostraca</taxon>
        <taxon>Eumalacostraca</taxon>
        <taxon>Eucarida</taxon>
        <taxon>Decapoda</taxon>
        <taxon>Pleocyemata</taxon>
        <taxon>Brachyura</taxon>
        <taxon>Eubrachyura</taxon>
        <taxon>Portunoidea</taxon>
        <taxon>Portunidae</taxon>
        <taxon>Portuninae</taxon>
        <taxon>Portunus</taxon>
    </lineage>
</organism>
<name>A0A5B7HH86_PORTR</name>